<sequence>MSALAKGPGPEGSIATGIHVVTFGCRLNTYESEVMRREAENAGLGALQGGAVIFNTCAVTAEAVRQAKQAIRKVRRENPEARIIVTGCAAQTEPQNFVAMDEVDLVLGNEEKLKANSYRALPDFGVNDTEKARVNDIFSVRETAGHMVDAIEGRARAFVQVQNGCDHRCTFCIIPYGRGNSRSVPMGAVVEQVRRLAGNGYAEIVLSGVDMTSFGADLPGSPKLGKLVKTILRQVPDVKRLRLSSIDSIEADDDLLEAIATEPRLMPHLHLSLQSGDDMILKRMKRRHLRDQSIRFCEDVRKLRPGIVFGADIIAGFPTETEAMFENSEKIVEECGLTHLHVFPFSPREGTPAARMPQLRREVIKQRSARLRAAGEAAYRRHLAALAGTRQSILVERDGLGRTEGFTLAAITVGQPGEIVEAVVTGHDGARLIAAPLAAQAA</sequence>
<dbReference type="SUPFAM" id="SSF102114">
    <property type="entry name" value="Radical SAM enzymes"/>
    <property type="match status" value="1"/>
</dbReference>
<dbReference type="PROSITE" id="PS01278">
    <property type="entry name" value="MTTASE_RADICAL"/>
    <property type="match status" value="1"/>
</dbReference>
<dbReference type="PROSITE" id="PS51449">
    <property type="entry name" value="MTTASE_N"/>
    <property type="match status" value="1"/>
</dbReference>
<dbReference type="SMART" id="SM00729">
    <property type="entry name" value="Elp3"/>
    <property type="match status" value="1"/>
</dbReference>
<evidence type="ECO:0000259" key="9">
    <source>
        <dbReference type="PROSITE" id="PS51918"/>
    </source>
</evidence>
<feature type="domain" description="MTTase N-terminal" evidence="8">
    <location>
        <begin position="16"/>
        <end position="122"/>
    </location>
</feature>
<keyword evidence="4" id="KW-0949">S-adenosyl-L-methionine</keyword>
<dbReference type="SFLD" id="SFLDG01082">
    <property type="entry name" value="B12-binding_domain_containing"/>
    <property type="match status" value="1"/>
</dbReference>
<evidence type="ECO:0000256" key="6">
    <source>
        <dbReference type="ARBA" id="ARBA00023004"/>
    </source>
</evidence>
<comment type="cofactor">
    <cofactor evidence="1">
        <name>[4Fe-4S] cluster</name>
        <dbReference type="ChEBI" id="CHEBI:49883"/>
    </cofactor>
</comment>
<evidence type="ECO:0000313" key="11">
    <source>
        <dbReference type="Proteomes" id="UP001271780"/>
    </source>
</evidence>
<dbReference type="RefSeq" id="WP_320317455.1">
    <property type="nucleotide sequence ID" value="NZ_JAVIIX010000010.1"/>
</dbReference>
<dbReference type="InterPro" id="IPR006638">
    <property type="entry name" value="Elp3/MiaA/NifB-like_rSAM"/>
</dbReference>
<name>A0ABU4XKM6_9HYPH</name>
<dbReference type="Proteomes" id="UP001271780">
    <property type="component" value="Unassembled WGS sequence"/>
</dbReference>
<evidence type="ECO:0000256" key="5">
    <source>
        <dbReference type="ARBA" id="ARBA00022723"/>
    </source>
</evidence>
<dbReference type="NCBIfam" id="TIGR00089">
    <property type="entry name" value="MiaB/RimO family radical SAM methylthiotransferase"/>
    <property type="match status" value="1"/>
</dbReference>
<dbReference type="SFLD" id="SFLDS00029">
    <property type="entry name" value="Radical_SAM"/>
    <property type="match status" value="1"/>
</dbReference>
<evidence type="ECO:0000256" key="7">
    <source>
        <dbReference type="ARBA" id="ARBA00023014"/>
    </source>
</evidence>
<dbReference type="EMBL" id="JAVIIZ010000011">
    <property type="protein sequence ID" value="MDX8474172.1"/>
    <property type="molecule type" value="Genomic_DNA"/>
</dbReference>
<keyword evidence="7" id="KW-0411">Iron-sulfur</keyword>
<evidence type="ECO:0000256" key="3">
    <source>
        <dbReference type="ARBA" id="ARBA00022679"/>
    </source>
</evidence>
<accession>A0ABU4XKM6</accession>
<evidence type="ECO:0000256" key="2">
    <source>
        <dbReference type="ARBA" id="ARBA00022485"/>
    </source>
</evidence>
<dbReference type="InterPro" id="IPR013848">
    <property type="entry name" value="Methylthiotransferase_N"/>
</dbReference>
<dbReference type="InterPro" id="IPR007197">
    <property type="entry name" value="rSAM"/>
</dbReference>
<dbReference type="Pfam" id="PF04055">
    <property type="entry name" value="Radical_SAM"/>
    <property type="match status" value="1"/>
</dbReference>
<dbReference type="Gene3D" id="3.80.30.20">
    <property type="entry name" value="tm_1862 like domain"/>
    <property type="match status" value="1"/>
</dbReference>
<dbReference type="Pfam" id="PF00919">
    <property type="entry name" value="UPF0004"/>
    <property type="match status" value="1"/>
</dbReference>
<dbReference type="InterPro" id="IPR023404">
    <property type="entry name" value="rSAM_horseshoe"/>
</dbReference>
<comment type="caution">
    <text evidence="10">The sequence shown here is derived from an EMBL/GenBank/DDBJ whole genome shotgun (WGS) entry which is preliminary data.</text>
</comment>
<proteinExistence type="predicted"/>
<dbReference type="PANTHER" id="PTHR11918">
    <property type="entry name" value="RADICAL SAM PROTEINS"/>
    <property type="match status" value="1"/>
</dbReference>
<evidence type="ECO:0000313" key="10">
    <source>
        <dbReference type="EMBL" id="MDX8474172.1"/>
    </source>
</evidence>
<dbReference type="InterPro" id="IPR006467">
    <property type="entry name" value="MiaB-like_bact"/>
</dbReference>
<dbReference type="PANTHER" id="PTHR11918:SF45">
    <property type="entry name" value="THREONYLCARBAMOYLADENOSINE TRNA METHYLTHIOTRANSFERASE"/>
    <property type="match status" value="1"/>
</dbReference>
<keyword evidence="3" id="KW-0808">Transferase</keyword>
<gene>
    <name evidence="10" type="primary">mtaB</name>
    <name evidence="10" type="ORF">RFM27_19005</name>
</gene>
<dbReference type="InterPro" id="IPR058240">
    <property type="entry name" value="rSAM_sf"/>
</dbReference>
<protein>
    <submittedName>
        <fullName evidence="10">tRNA (N(6)-L-threonylcarbamoyladenosine(37)-C(2))-methylthiotransferase MtaB</fullName>
    </submittedName>
</protein>
<dbReference type="PROSITE" id="PS51918">
    <property type="entry name" value="RADICAL_SAM"/>
    <property type="match status" value="1"/>
</dbReference>
<evidence type="ECO:0000256" key="1">
    <source>
        <dbReference type="ARBA" id="ARBA00001966"/>
    </source>
</evidence>
<organism evidence="10 11">
    <name type="scientific">Mesorhizobium dulcispinae</name>
    <dbReference type="NCBI Taxonomy" id="3072316"/>
    <lineage>
        <taxon>Bacteria</taxon>
        <taxon>Pseudomonadati</taxon>
        <taxon>Pseudomonadota</taxon>
        <taxon>Alphaproteobacteria</taxon>
        <taxon>Hyphomicrobiales</taxon>
        <taxon>Phyllobacteriaceae</taxon>
        <taxon>Mesorhizobium</taxon>
    </lineage>
</organism>
<reference evidence="10 11" key="1">
    <citation type="submission" date="2023-08" db="EMBL/GenBank/DDBJ databases">
        <title>Implementing the SeqCode for naming new Mesorhizobium species isolated from Vachellia karroo root nodules.</title>
        <authorList>
            <person name="Van Lill M."/>
        </authorList>
    </citation>
    <scope>NUCLEOTIDE SEQUENCE [LARGE SCALE GENOMIC DNA]</scope>
    <source>
        <strain evidence="10 11">VK23A</strain>
    </source>
</reference>
<dbReference type="InterPro" id="IPR020612">
    <property type="entry name" value="Methylthiotransferase_CS"/>
</dbReference>
<dbReference type="NCBIfam" id="TIGR01579">
    <property type="entry name" value="MiaB-like-C"/>
    <property type="match status" value="1"/>
</dbReference>
<keyword evidence="6" id="KW-0408">Iron</keyword>
<dbReference type="InterPro" id="IPR005839">
    <property type="entry name" value="Methylthiotransferase"/>
</dbReference>
<keyword evidence="11" id="KW-1185">Reference proteome</keyword>
<evidence type="ECO:0000256" key="4">
    <source>
        <dbReference type="ARBA" id="ARBA00022691"/>
    </source>
</evidence>
<keyword evidence="5" id="KW-0479">Metal-binding</keyword>
<dbReference type="Gene3D" id="3.40.50.12160">
    <property type="entry name" value="Methylthiotransferase, N-terminal domain"/>
    <property type="match status" value="1"/>
</dbReference>
<dbReference type="InterPro" id="IPR038135">
    <property type="entry name" value="Methylthiotransferase_N_sf"/>
</dbReference>
<dbReference type="PROSITE" id="PS51257">
    <property type="entry name" value="PROKAR_LIPOPROTEIN"/>
    <property type="match status" value="1"/>
</dbReference>
<feature type="domain" description="Radical SAM core" evidence="9">
    <location>
        <begin position="151"/>
        <end position="381"/>
    </location>
</feature>
<keyword evidence="2" id="KW-0004">4Fe-4S</keyword>
<dbReference type="CDD" id="cd01335">
    <property type="entry name" value="Radical_SAM"/>
    <property type="match status" value="1"/>
</dbReference>
<evidence type="ECO:0000259" key="8">
    <source>
        <dbReference type="PROSITE" id="PS51449"/>
    </source>
</evidence>